<comment type="subcellular location">
    <subcellularLocation>
        <location evidence="1">Peroxisome</location>
    </subcellularLocation>
</comment>
<dbReference type="Gene3D" id="3.90.226.10">
    <property type="entry name" value="2-enoyl-CoA Hydratase, Chain A, domain 1"/>
    <property type="match status" value="1"/>
</dbReference>
<dbReference type="Proteomes" id="UP000045285">
    <property type="component" value="Unassembled WGS sequence"/>
</dbReference>
<keyword evidence="2" id="KW-0576">Peroxisome</keyword>
<dbReference type="CDD" id="cd06558">
    <property type="entry name" value="crotonase-like"/>
    <property type="match status" value="1"/>
</dbReference>
<dbReference type="InterPro" id="IPR001753">
    <property type="entry name" value="Enoyl-CoA_hydra/iso"/>
</dbReference>
<dbReference type="PANTHER" id="PTHR43684:SF1">
    <property type="entry name" value="ENOYL-COA DELTA ISOMERASE 2"/>
    <property type="match status" value="1"/>
</dbReference>
<dbReference type="InterPro" id="IPR029045">
    <property type="entry name" value="ClpP/crotonase-like_dom_sf"/>
</dbReference>
<organism evidence="4 5">
    <name type="scientific">Mesorhizobium plurifarium</name>
    <dbReference type="NCBI Taxonomy" id="69974"/>
    <lineage>
        <taxon>Bacteria</taxon>
        <taxon>Pseudomonadati</taxon>
        <taxon>Pseudomonadota</taxon>
        <taxon>Alphaproteobacteria</taxon>
        <taxon>Hyphomicrobiales</taxon>
        <taxon>Phyllobacteriaceae</taxon>
        <taxon>Mesorhizobium</taxon>
    </lineage>
</organism>
<reference evidence="5" key="1">
    <citation type="submission" date="2014-08" db="EMBL/GenBank/DDBJ databases">
        <authorList>
            <person name="Moulin L."/>
        </authorList>
    </citation>
    <scope>NUCLEOTIDE SEQUENCE [LARGE SCALE GENOMIC DNA]</scope>
</reference>
<dbReference type="InterPro" id="IPR051053">
    <property type="entry name" value="ECH/Chromodomain_protein"/>
</dbReference>
<dbReference type="Pfam" id="PF00378">
    <property type="entry name" value="ECH_1"/>
    <property type="match status" value="1"/>
</dbReference>
<name>A0A090EJV8_MESPL</name>
<dbReference type="STRING" id="69974.MPLDJ20_80132"/>
<sequence>MTDHILVERQGAVQIIRINRPDKKNALTRAMYAKMSAALTEGDADPAVRVHVFLGVPGAFSSGNDLADFLVIATGGEGGNEVWDFLMALARSQKPMVSGVDGIAVGIGTTLNLHCDLTFATPRTLFRTPFVDLGLVPEAGSSLIAPQLLGRQGAFALLGLGEGFSAERAKAAGMIYDVVAEDALESTVLAAADSIVAKPPQALKIARDLMREPREALVARIKVESEHFRERLTSEEARAALTAFMTRKKAS</sequence>
<keyword evidence="3" id="KW-0413">Isomerase</keyword>
<dbReference type="GO" id="GO:0004165">
    <property type="term" value="F:delta(3)-delta(2)-enoyl-CoA isomerase activity"/>
    <property type="evidence" value="ECO:0007669"/>
    <property type="project" value="UniProtKB-ARBA"/>
</dbReference>
<keyword evidence="5" id="KW-1185">Reference proteome</keyword>
<dbReference type="EMBL" id="CCMZ01000076">
    <property type="protein sequence ID" value="CDX28811.1"/>
    <property type="molecule type" value="Genomic_DNA"/>
</dbReference>
<accession>A0A090EJV8</accession>
<gene>
    <name evidence="4" type="ORF">MPL3356_90025</name>
</gene>
<dbReference type="PANTHER" id="PTHR43684">
    <property type="match status" value="1"/>
</dbReference>
<dbReference type="NCBIfam" id="NF004681">
    <property type="entry name" value="PRK06023.1"/>
    <property type="match status" value="1"/>
</dbReference>
<evidence type="ECO:0000313" key="4">
    <source>
        <dbReference type="EMBL" id="CDX28811.1"/>
    </source>
</evidence>
<evidence type="ECO:0000256" key="1">
    <source>
        <dbReference type="ARBA" id="ARBA00004275"/>
    </source>
</evidence>
<dbReference type="SUPFAM" id="SSF52096">
    <property type="entry name" value="ClpP/crotonase"/>
    <property type="match status" value="1"/>
</dbReference>
<evidence type="ECO:0000313" key="5">
    <source>
        <dbReference type="Proteomes" id="UP000045285"/>
    </source>
</evidence>
<evidence type="ECO:0000256" key="3">
    <source>
        <dbReference type="ARBA" id="ARBA00023235"/>
    </source>
</evidence>
<dbReference type="AlphaFoldDB" id="A0A090EJV8"/>
<proteinExistence type="predicted"/>
<protein>
    <submittedName>
        <fullName evidence="4">Putative enoyl-CoA hydratase</fullName>
    </submittedName>
</protein>
<evidence type="ECO:0000256" key="2">
    <source>
        <dbReference type="ARBA" id="ARBA00023140"/>
    </source>
</evidence>